<keyword evidence="1" id="KW-0812">Transmembrane</keyword>
<dbReference type="EMBL" id="MF768985">
    <property type="protein sequence ID" value="ATU84078.1"/>
    <property type="molecule type" value="Genomic_DNA"/>
</dbReference>
<gene>
    <name evidence="2" type="ORF">wssv_01820</name>
</gene>
<protein>
    <submittedName>
        <fullName evidence="3">ORF1106</fullName>
    </submittedName>
    <submittedName>
        <fullName evidence="2">Wsv182</fullName>
    </submittedName>
</protein>
<proteinExistence type="predicted"/>
<name>K7WWU7_9VIRU</name>
<reference evidence="4" key="2">
    <citation type="submission" date="2012-08" db="EMBL/GenBank/DDBJ databases">
        <authorList>
            <person name="Choi T.-J."/>
        </authorList>
    </citation>
    <scope>NUCLEOTIDE SEQUENCE [LARGE SCALE GENOMIC DNA]</scope>
    <source>
        <strain evidence="4">K-LV1</strain>
    </source>
</reference>
<reference evidence="3" key="3">
    <citation type="journal article" date="2018" name="Aquaculture">
        <title>Complete genome sequence of a white spot syndrome virus associated with a disease incursion in Australia.</title>
        <authorList>
            <person name="Oakey J."/>
            <person name="Smith C.S."/>
        </authorList>
    </citation>
    <scope>NUCLEOTIDE SEQUENCE [LARGE SCALE GENOMIC DNA]</scope>
    <source>
        <strain evidence="3">WSSV-AU</strain>
    </source>
</reference>
<keyword evidence="1" id="KW-1133">Transmembrane helix</keyword>
<accession>K7WWU7</accession>
<evidence type="ECO:0000313" key="4">
    <source>
        <dbReference type="Proteomes" id="UP000277283"/>
    </source>
</evidence>
<dbReference type="Proteomes" id="UP000267516">
    <property type="component" value="Segment"/>
</dbReference>
<organism evidence="2 4">
    <name type="scientific">White spot syndrome virus</name>
    <dbReference type="NCBI Taxonomy" id="342409"/>
    <lineage>
        <taxon>Viruses</taxon>
        <taxon>Viruses incertae sedis</taxon>
        <taxon>Naldaviricetes</taxon>
        <taxon>Nimaviridae</taxon>
        <taxon>Whispovirus</taxon>
    </lineage>
</organism>
<reference evidence="2" key="1">
    <citation type="submission" date="2012-08" db="EMBL/GenBank/DDBJ databases">
        <title>Cassytha pubescens and C. glabella (Lauraceae) are not disjunctly distributed between Australia and the Ryukyu Archipelago of Japan - evidence from morphological and molecular data.</title>
        <authorList>
            <person name="Kokubugata G."/>
            <person name="Nakamura K."/>
            <person name="Forster P.I."/>
            <person name="Wilson G.W."/>
            <person name="Holland A.E."/>
            <person name="Hirayama Y."/>
            <person name="Yokota M."/>
        </authorList>
    </citation>
    <scope>NUCLEOTIDE SEQUENCE</scope>
    <source>
        <strain evidence="2">K-LV1</strain>
    </source>
</reference>
<feature type="transmembrane region" description="Helical" evidence="1">
    <location>
        <begin position="12"/>
        <end position="33"/>
    </location>
</feature>
<dbReference type="EMBL" id="JX515788">
    <property type="protein sequence ID" value="AFX59559.1"/>
    <property type="molecule type" value="Genomic_DNA"/>
</dbReference>
<keyword evidence="1" id="KW-0472">Membrane</keyword>
<dbReference type="PROSITE" id="PS51257">
    <property type="entry name" value="PROKAR_LIPOPROTEIN"/>
    <property type="match status" value="1"/>
</dbReference>
<dbReference type="Proteomes" id="UP000277283">
    <property type="component" value="Segment"/>
</dbReference>
<sequence>MISSKVFVRALYLLFISSLNCCISVACFATLVARPSFLAVCSLFTITYNLPTTSTNTNIDLSNCVL</sequence>
<evidence type="ECO:0000256" key="1">
    <source>
        <dbReference type="SAM" id="Phobius"/>
    </source>
</evidence>
<evidence type="ECO:0000313" key="2">
    <source>
        <dbReference type="EMBL" id="AFX59559.1"/>
    </source>
</evidence>
<evidence type="ECO:0000313" key="3">
    <source>
        <dbReference type="EMBL" id="ATU84078.1"/>
    </source>
</evidence>